<dbReference type="AlphaFoldDB" id="A0A1J5QKR8"/>
<accession>A0A1J5QKR8</accession>
<organism evidence="1">
    <name type="scientific">mine drainage metagenome</name>
    <dbReference type="NCBI Taxonomy" id="410659"/>
    <lineage>
        <taxon>unclassified sequences</taxon>
        <taxon>metagenomes</taxon>
        <taxon>ecological metagenomes</taxon>
    </lineage>
</organism>
<comment type="caution">
    <text evidence="1">The sequence shown here is derived from an EMBL/GenBank/DDBJ whole genome shotgun (WGS) entry which is preliminary data.</text>
</comment>
<evidence type="ECO:0000313" key="1">
    <source>
        <dbReference type="EMBL" id="OIQ83914.1"/>
    </source>
</evidence>
<dbReference type="EMBL" id="MLJW01000661">
    <property type="protein sequence ID" value="OIQ83914.1"/>
    <property type="molecule type" value="Genomic_DNA"/>
</dbReference>
<proteinExistence type="predicted"/>
<gene>
    <name evidence="1" type="ORF">GALL_342880</name>
</gene>
<sequence>MLPRRRTPAALAACATGSKRAMDSAMEQLMLAWAKASEAALNTTTSPTPAASAASKPFMFGTSAEYTVPGWRLMRAMTSAPSAICGTHLGETKAAASTLGRPAAESRSISSTFTSGGTGLASFCSPSRGPTSTSLTCCGKCIVGIAVSLLPCWDGRALNSPAAYRPGRRAGRRARSRRSCA</sequence>
<reference evidence="1" key="1">
    <citation type="submission" date="2016-10" db="EMBL/GenBank/DDBJ databases">
        <title>Sequence of Gallionella enrichment culture.</title>
        <authorList>
            <person name="Poehlein A."/>
            <person name="Muehling M."/>
            <person name="Daniel R."/>
        </authorList>
    </citation>
    <scope>NUCLEOTIDE SEQUENCE</scope>
</reference>
<protein>
    <submittedName>
        <fullName evidence="1">Uncharacterized protein</fullName>
    </submittedName>
</protein>
<name>A0A1J5QKR8_9ZZZZ</name>